<dbReference type="PANTHER" id="PTHR30632:SF11">
    <property type="entry name" value="BLR4797 PROTEIN"/>
    <property type="match status" value="1"/>
</dbReference>
<accession>A0A2N4TTM9</accession>
<gene>
    <name evidence="2" type="ORF">C0Q88_13890</name>
</gene>
<feature type="signal peptide" evidence="1">
    <location>
        <begin position="1"/>
        <end position="29"/>
    </location>
</feature>
<keyword evidence="1" id="KW-0732">Signal</keyword>
<dbReference type="GO" id="GO:0015689">
    <property type="term" value="P:molybdate ion transport"/>
    <property type="evidence" value="ECO:0007669"/>
    <property type="project" value="TreeGrafter"/>
</dbReference>
<dbReference type="SUPFAM" id="SSF53850">
    <property type="entry name" value="Periplasmic binding protein-like II"/>
    <property type="match status" value="1"/>
</dbReference>
<dbReference type="PANTHER" id="PTHR30632">
    <property type="entry name" value="MOLYBDATE-BINDING PERIPLASMIC PROTEIN"/>
    <property type="match status" value="1"/>
</dbReference>
<evidence type="ECO:0000256" key="1">
    <source>
        <dbReference type="SAM" id="SignalP"/>
    </source>
</evidence>
<dbReference type="EMBL" id="PKQE01000002">
    <property type="protein sequence ID" value="PLC43001.1"/>
    <property type="molecule type" value="Genomic_DNA"/>
</dbReference>
<dbReference type="Proteomes" id="UP000234456">
    <property type="component" value="Unassembled WGS sequence"/>
</dbReference>
<evidence type="ECO:0000313" key="2">
    <source>
        <dbReference type="EMBL" id="PLC43001.1"/>
    </source>
</evidence>
<name>A0A2N4TTM9_RALPI</name>
<dbReference type="OrthoDB" id="8216219at2"/>
<protein>
    <submittedName>
        <fullName evidence="2">Molybdenum ABC transporter substrate-binding protein</fullName>
    </submittedName>
</protein>
<sequence length="261" mass="26426">MVISRIPFLAALLALCTAGTVGTVGKASAADISVLTAGAFRPVLDALAPSIERTAGVHLIITNGTAGELAKRIQNGEAFDVAILPEPVAKALGASGHLAPPLSSIARVGIGVAVPEGAPRPDISTVEQFRQTLLAAPSVAYLDPAAGGSSGMYLSKLFETLGIAQAIAPKAVLVHGGLVGTRLVDGSAALAVHQISELLAVPRIQYVGPLPAAVQNYTVYAAGVSPHAKNPADAQTLIQALHGKEAAALLERKGMEPAAPR</sequence>
<feature type="chain" id="PRO_5014995308" evidence="1">
    <location>
        <begin position="30"/>
        <end position="261"/>
    </location>
</feature>
<dbReference type="AlphaFoldDB" id="A0A2N4TTM9"/>
<dbReference type="Gene3D" id="3.40.190.10">
    <property type="entry name" value="Periplasmic binding protein-like II"/>
    <property type="match status" value="2"/>
</dbReference>
<dbReference type="GO" id="GO:0030973">
    <property type="term" value="F:molybdate ion binding"/>
    <property type="evidence" value="ECO:0007669"/>
    <property type="project" value="TreeGrafter"/>
</dbReference>
<proteinExistence type="predicted"/>
<organism evidence="2 3">
    <name type="scientific">Ralstonia pickettii</name>
    <name type="common">Burkholderia pickettii</name>
    <dbReference type="NCBI Taxonomy" id="329"/>
    <lineage>
        <taxon>Bacteria</taxon>
        <taxon>Pseudomonadati</taxon>
        <taxon>Pseudomonadota</taxon>
        <taxon>Betaproteobacteria</taxon>
        <taxon>Burkholderiales</taxon>
        <taxon>Burkholderiaceae</taxon>
        <taxon>Ralstonia</taxon>
    </lineage>
</organism>
<evidence type="ECO:0000313" key="3">
    <source>
        <dbReference type="Proteomes" id="UP000234456"/>
    </source>
</evidence>
<reference evidence="2 3" key="1">
    <citation type="submission" date="2017-12" db="EMBL/GenBank/DDBJ databases">
        <title>Draft genome sequence of Ralstonia pickettii 52.</title>
        <authorList>
            <person name="Zheng B."/>
        </authorList>
    </citation>
    <scope>NUCLEOTIDE SEQUENCE [LARGE SCALE GENOMIC DNA]</scope>
    <source>
        <strain evidence="2 3">52</strain>
    </source>
</reference>
<dbReference type="Pfam" id="PF13531">
    <property type="entry name" value="SBP_bac_11"/>
    <property type="match status" value="1"/>
</dbReference>
<dbReference type="InterPro" id="IPR050682">
    <property type="entry name" value="ModA/WtpA"/>
</dbReference>
<comment type="caution">
    <text evidence="2">The sequence shown here is derived from an EMBL/GenBank/DDBJ whole genome shotgun (WGS) entry which is preliminary data.</text>
</comment>